<dbReference type="SUPFAM" id="SSF57903">
    <property type="entry name" value="FYVE/PHD zinc finger"/>
    <property type="match status" value="1"/>
</dbReference>
<keyword evidence="9" id="KW-1185">Reference proteome</keyword>
<organism evidence="8 9">
    <name type="scientific">Linnemannia elongata AG-77</name>
    <dbReference type="NCBI Taxonomy" id="1314771"/>
    <lineage>
        <taxon>Eukaryota</taxon>
        <taxon>Fungi</taxon>
        <taxon>Fungi incertae sedis</taxon>
        <taxon>Mucoromycota</taxon>
        <taxon>Mortierellomycotina</taxon>
        <taxon>Mortierellomycetes</taxon>
        <taxon>Mortierellales</taxon>
        <taxon>Mortierellaceae</taxon>
        <taxon>Linnemannia</taxon>
    </lineage>
</organism>
<dbReference type="Proteomes" id="UP000078512">
    <property type="component" value="Unassembled WGS sequence"/>
</dbReference>
<evidence type="ECO:0000256" key="2">
    <source>
        <dbReference type="ARBA" id="ARBA00022723"/>
    </source>
</evidence>
<evidence type="ECO:0000256" key="1">
    <source>
        <dbReference type="ARBA" id="ARBA00004123"/>
    </source>
</evidence>
<dbReference type="AlphaFoldDB" id="A0A197J9X6"/>
<dbReference type="PROSITE" id="PS50016">
    <property type="entry name" value="ZF_PHD_2"/>
    <property type="match status" value="1"/>
</dbReference>
<dbReference type="GO" id="GO:0045893">
    <property type="term" value="P:positive regulation of DNA-templated transcription"/>
    <property type="evidence" value="ECO:0007669"/>
    <property type="project" value="TreeGrafter"/>
</dbReference>
<dbReference type="GO" id="GO:0008270">
    <property type="term" value="F:zinc ion binding"/>
    <property type="evidence" value="ECO:0007669"/>
    <property type="project" value="UniProtKB-KW"/>
</dbReference>
<gene>
    <name evidence="8" type="ORF">K457DRAFT_85511</name>
</gene>
<dbReference type="PANTHER" id="PTHR46174:SF1">
    <property type="entry name" value="CXXC-TYPE ZINC FINGER PROTEIN 1"/>
    <property type="match status" value="1"/>
</dbReference>
<dbReference type="GO" id="GO:0048188">
    <property type="term" value="C:Set1C/COMPASS complex"/>
    <property type="evidence" value="ECO:0007669"/>
    <property type="project" value="InterPro"/>
</dbReference>
<reference evidence="8 9" key="1">
    <citation type="submission" date="2016-05" db="EMBL/GenBank/DDBJ databases">
        <title>Genome sequencing reveals origins of a unique bacterial endosymbiosis in the earliest lineages of terrestrial Fungi.</title>
        <authorList>
            <consortium name="DOE Joint Genome Institute"/>
            <person name="Uehling J."/>
            <person name="Gryganskyi A."/>
            <person name="Hameed K."/>
            <person name="Tschaplinski T."/>
            <person name="Misztal P."/>
            <person name="Wu S."/>
            <person name="Desiro A."/>
            <person name="Vande Pol N."/>
            <person name="Du Z.-Y."/>
            <person name="Zienkiewicz A."/>
            <person name="Zienkiewicz K."/>
            <person name="Morin E."/>
            <person name="Tisserant E."/>
            <person name="Splivallo R."/>
            <person name="Hainaut M."/>
            <person name="Henrissat B."/>
            <person name="Ohm R."/>
            <person name="Kuo A."/>
            <person name="Yan J."/>
            <person name="Lipzen A."/>
            <person name="Nolan M."/>
            <person name="Labutti K."/>
            <person name="Barry K."/>
            <person name="Goldstein A."/>
            <person name="Labbe J."/>
            <person name="Schadt C."/>
            <person name="Tuskan G."/>
            <person name="Grigoriev I."/>
            <person name="Martin F."/>
            <person name="Vilgalys R."/>
            <person name="Bonito G."/>
        </authorList>
    </citation>
    <scope>NUCLEOTIDE SEQUENCE [LARGE SCALE GENOMIC DNA]</scope>
    <source>
        <strain evidence="8 9">AG-77</strain>
    </source>
</reference>
<evidence type="ECO:0000256" key="3">
    <source>
        <dbReference type="ARBA" id="ARBA00022771"/>
    </source>
</evidence>
<evidence type="ECO:0000259" key="7">
    <source>
        <dbReference type="PROSITE" id="PS50016"/>
    </source>
</evidence>
<feature type="domain" description="PHD-type" evidence="7">
    <location>
        <begin position="10"/>
        <end position="58"/>
    </location>
</feature>
<keyword evidence="5" id="KW-0539">Nucleus</keyword>
<proteinExistence type="predicted"/>
<keyword evidence="2" id="KW-0479">Metal-binding</keyword>
<dbReference type="Pfam" id="PF00628">
    <property type="entry name" value="PHD"/>
    <property type="match status" value="1"/>
</dbReference>
<feature type="non-terminal residue" evidence="8">
    <location>
        <position position="58"/>
    </location>
</feature>
<name>A0A197J9X6_9FUNG</name>
<sequence>MEEQSERGEGLYCICRTVYDPSRFMIACDGCDDWFHGDCVGVAEKDSVMVDKYYCKRC</sequence>
<dbReference type="Gene3D" id="3.30.40.10">
    <property type="entry name" value="Zinc/RING finger domain, C3HC4 (zinc finger)"/>
    <property type="match status" value="1"/>
</dbReference>
<dbReference type="InterPro" id="IPR011011">
    <property type="entry name" value="Znf_FYVE_PHD"/>
</dbReference>
<dbReference type="STRING" id="1314771.A0A197J9X6"/>
<dbReference type="InterPro" id="IPR013083">
    <property type="entry name" value="Znf_RING/FYVE/PHD"/>
</dbReference>
<dbReference type="EMBL" id="KV442397">
    <property type="protein sequence ID" value="OAQ21945.1"/>
    <property type="molecule type" value="Genomic_DNA"/>
</dbReference>
<evidence type="ECO:0000313" key="9">
    <source>
        <dbReference type="Proteomes" id="UP000078512"/>
    </source>
</evidence>
<dbReference type="InterPro" id="IPR037869">
    <property type="entry name" value="Spp1/CFP1"/>
</dbReference>
<dbReference type="PROSITE" id="PS01359">
    <property type="entry name" value="ZF_PHD_1"/>
    <property type="match status" value="1"/>
</dbReference>
<dbReference type="InterPro" id="IPR019787">
    <property type="entry name" value="Znf_PHD-finger"/>
</dbReference>
<dbReference type="SMART" id="SM00249">
    <property type="entry name" value="PHD"/>
    <property type="match status" value="1"/>
</dbReference>
<dbReference type="InterPro" id="IPR001965">
    <property type="entry name" value="Znf_PHD"/>
</dbReference>
<accession>A0A197J9X6</accession>
<dbReference type="OrthoDB" id="436852at2759"/>
<keyword evidence="3 6" id="KW-0863">Zinc-finger</keyword>
<evidence type="ECO:0000256" key="4">
    <source>
        <dbReference type="ARBA" id="ARBA00022833"/>
    </source>
</evidence>
<keyword evidence="4" id="KW-0862">Zinc</keyword>
<evidence type="ECO:0000256" key="6">
    <source>
        <dbReference type="PROSITE-ProRule" id="PRU00146"/>
    </source>
</evidence>
<protein>
    <recommendedName>
        <fullName evidence="7">PHD-type domain-containing protein</fullName>
    </recommendedName>
</protein>
<comment type="subcellular location">
    <subcellularLocation>
        <location evidence="1">Nucleus</location>
    </subcellularLocation>
</comment>
<evidence type="ECO:0000313" key="8">
    <source>
        <dbReference type="EMBL" id="OAQ21945.1"/>
    </source>
</evidence>
<evidence type="ECO:0000256" key="5">
    <source>
        <dbReference type="ARBA" id="ARBA00023242"/>
    </source>
</evidence>
<dbReference type="PANTHER" id="PTHR46174">
    <property type="entry name" value="CXXC-TYPE ZINC FINGER PROTEIN 1"/>
    <property type="match status" value="1"/>
</dbReference>
<dbReference type="InterPro" id="IPR019786">
    <property type="entry name" value="Zinc_finger_PHD-type_CS"/>
</dbReference>